<dbReference type="InterPro" id="IPR046533">
    <property type="entry name" value="DUF6598"/>
</dbReference>
<evidence type="ECO:0000313" key="3">
    <source>
        <dbReference type="Proteomes" id="UP001152484"/>
    </source>
</evidence>
<evidence type="ECO:0000259" key="1">
    <source>
        <dbReference type="Pfam" id="PF20241"/>
    </source>
</evidence>
<dbReference type="EMBL" id="CAMAPE010000070">
    <property type="protein sequence ID" value="CAH9116670.1"/>
    <property type="molecule type" value="Genomic_DNA"/>
</dbReference>
<keyword evidence="3" id="KW-1185">Reference proteome</keyword>
<protein>
    <recommendedName>
        <fullName evidence="1">DUF6598 domain-containing protein</fullName>
    </recommendedName>
</protein>
<gene>
    <name evidence="2" type="ORF">CEURO_LOCUS21259</name>
</gene>
<evidence type="ECO:0000313" key="2">
    <source>
        <dbReference type="EMBL" id="CAH9116670.1"/>
    </source>
</evidence>
<feature type="domain" description="DUF6598" evidence="1">
    <location>
        <begin position="53"/>
        <end position="271"/>
    </location>
</feature>
<comment type="caution">
    <text evidence="2">The sequence shown here is derived from an EMBL/GenBank/DDBJ whole genome shotgun (WGS) entry which is preliminary data.</text>
</comment>
<organism evidence="2 3">
    <name type="scientific">Cuscuta europaea</name>
    <name type="common">European dodder</name>
    <dbReference type="NCBI Taxonomy" id="41803"/>
    <lineage>
        <taxon>Eukaryota</taxon>
        <taxon>Viridiplantae</taxon>
        <taxon>Streptophyta</taxon>
        <taxon>Embryophyta</taxon>
        <taxon>Tracheophyta</taxon>
        <taxon>Spermatophyta</taxon>
        <taxon>Magnoliopsida</taxon>
        <taxon>eudicotyledons</taxon>
        <taxon>Gunneridae</taxon>
        <taxon>Pentapetalae</taxon>
        <taxon>asterids</taxon>
        <taxon>lamiids</taxon>
        <taxon>Solanales</taxon>
        <taxon>Convolvulaceae</taxon>
        <taxon>Cuscuteae</taxon>
        <taxon>Cuscuta</taxon>
        <taxon>Cuscuta subgen. Cuscuta</taxon>
    </lineage>
</organism>
<sequence>MKKDKRKLTVIDDSDDDTDTTMLTAKEGNDIEAPQLAWTLHPHINKPCPSPAIEVFSVIIGRENWKEMNIYGSIEVSFDYGGFSVFKKNEGVTVRLLEGRKSLPMLNGSGVFEDCCSLKLECDLKDVCDSTLNIKGYVEWDAGVLSSSLFYDRHLCAVIQGESGFAALHYSIFLSAVQANLKVFYKPKKRLPETIDAPPSVWGSLLARCGKFEYLSQYSRDCYKTMLFERTEEDSIQIIGDGIVPLSRSVVVVVVVPSDSFLVIDADLTLYNQRLLCTRKFGIGTSFASVEFDEYDVYFEVEWSDIK</sequence>
<dbReference type="OrthoDB" id="1744787at2759"/>
<accession>A0A9P0ZWG2</accession>
<dbReference type="Pfam" id="PF20241">
    <property type="entry name" value="DUF6598"/>
    <property type="match status" value="1"/>
</dbReference>
<dbReference type="Proteomes" id="UP001152484">
    <property type="component" value="Unassembled WGS sequence"/>
</dbReference>
<proteinExistence type="predicted"/>
<reference evidence="2" key="1">
    <citation type="submission" date="2022-07" db="EMBL/GenBank/DDBJ databases">
        <authorList>
            <person name="Macas J."/>
            <person name="Novak P."/>
            <person name="Neumann P."/>
        </authorList>
    </citation>
    <scope>NUCLEOTIDE SEQUENCE</scope>
</reference>
<dbReference type="AlphaFoldDB" id="A0A9P0ZWG2"/>
<name>A0A9P0ZWG2_CUSEU</name>